<organism evidence="2 3">
    <name type="scientific">Puccinia sorghi</name>
    <dbReference type="NCBI Taxonomy" id="27349"/>
    <lineage>
        <taxon>Eukaryota</taxon>
        <taxon>Fungi</taxon>
        <taxon>Dikarya</taxon>
        <taxon>Basidiomycota</taxon>
        <taxon>Pucciniomycotina</taxon>
        <taxon>Pucciniomycetes</taxon>
        <taxon>Pucciniales</taxon>
        <taxon>Pucciniaceae</taxon>
        <taxon>Puccinia</taxon>
    </lineage>
</organism>
<proteinExistence type="predicted"/>
<accession>A0A0L6VLI3</accession>
<dbReference type="EMBL" id="LAVV01005264">
    <property type="protein sequence ID" value="KNZ60970.1"/>
    <property type="molecule type" value="Genomic_DNA"/>
</dbReference>
<protein>
    <recommendedName>
        <fullName evidence="1">Integrase zinc-binding domain-containing protein</fullName>
    </recommendedName>
</protein>
<comment type="caution">
    <text evidence="2">The sequence shown here is derived from an EMBL/GenBank/DDBJ whole genome shotgun (WGS) entry which is preliminary data.</text>
</comment>
<dbReference type="InterPro" id="IPR041588">
    <property type="entry name" value="Integrase_H2C2"/>
</dbReference>
<dbReference type="AlphaFoldDB" id="A0A0L6VLI3"/>
<dbReference type="OrthoDB" id="2273864at2759"/>
<reference evidence="2 3" key="1">
    <citation type="submission" date="2015-08" db="EMBL/GenBank/DDBJ databases">
        <title>Next Generation Sequencing and Analysis of the Genome of Puccinia sorghi L Schw, the Causal Agent of Maize Common Rust.</title>
        <authorList>
            <person name="Rochi L."/>
            <person name="Burguener G."/>
            <person name="Darino M."/>
            <person name="Turjanski A."/>
            <person name="Kreff E."/>
            <person name="Dieguez M.J."/>
            <person name="Sacco F."/>
        </authorList>
    </citation>
    <scope>NUCLEOTIDE SEQUENCE [LARGE SCALE GENOMIC DNA]</scope>
    <source>
        <strain evidence="2 3">RO10H11247</strain>
    </source>
</reference>
<feature type="domain" description="Integrase zinc-binding" evidence="1">
    <location>
        <begin position="37"/>
        <end position="64"/>
    </location>
</feature>
<evidence type="ECO:0000313" key="2">
    <source>
        <dbReference type="EMBL" id="KNZ60970.1"/>
    </source>
</evidence>
<evidence type="ECO:0000259" key="1">
    <source>
        <dbReference type="Pfam" id="PF17921"/>
    </source>
</evidence>
<dbReference type="Proteomes" id="UP000037035">
    <property type="component" value="Unassembled WGS sequence"/>
</dbReference>
<feature type="non-terminal residue" evidence="2">
    <location>
        <position position="65"/>
    </location>
</feature>
<dbReference type="VEuPathDB" id="FungiDB:VP01_1473g2"/>
<dbReference type="Pfam" id="PF17921">
    <property type="entry name" value="Integrase_H2C2"/>
    <property type="match status" value="1"/>
</dbReference>
<evidence type="ECO:0000313" key="3">
    <source>
        <dbReference type="Proteomes" id="UP000037035"/>
    </source>
</evidence>
<name>A0A0L6VLI3_9BASI</name>
<gene>
    <name evidence="2" type="ORF">VP01_1473g2</name>
</gene>
<sequence>MDSASSPASQCSNPKLSKYSIEHELLFHGHQIVVPRDSALRREIIHSHHNSKLAGHPGRAKTLSL</sequence>
<keyword evidence="3" id="KW-1185">Reference proteome</keyword>
<dbReference type="Gene3D" id="1.10.340.70">
    <property type="match status" value="1"/>
</dbReference>